<gene>
    <name evidence="1" type="ORF">Amon01_000610100</name>
</gene>
<keyword evidence="2" id="KW-1185">Reference proteome</keyword>
<accession>A0A9W7DIP9</accession>
<dbReference type="AlphaFoldDB" id="A0A9W7DIP9"/>
<name>A0A9W7DIP9_AMBMO</name>
<protein>
    <submittedName>
        <fullName evidence="1">Unnamed protein product</fullName>
    </submittedName>
</protein>
<reference evidence="1" key="1">
    <citation type="submission" date="2023-04" db="EMBL/GenBank/DDBJ databases">
        <title>Ambrosiozyma monospora NBRC 1965.</title>
        <authorList>
            <person name="Ichikawa N."/>
            <person name="Sato H."/>
            <person name="Tonouchi N."/>
        </authorList>
    </citation>
    <scope>NUCLEOTIDE SEQUENCE</scope>
    <source>
        <strain evidence="1">NBRC 1965</strain>
    </source>
</reference>
<comment type="caution">
    <text evidence="1">The sequence shown here is derived from an EMBL/GenBank/DDBJ whole genome shotgun (WGS) entry which is preliminary data.</text>
</comment>
<dbReference type="EMBL" id="BSXU01003687">
    <property type="protein sequence ID" value="GMG40333.1"/>
    <property type="molecule type" value="Genomic_DNA"/>
</dbReference>
<proteinExistence type="predicted"/>
<evidence type="ECO:0000313" key="2">
    <source>
        <dbReference type="Proteomes" id="UP001165063"/>
    </source>
</evidence>
<organism evidence="1 2">
    <name type="scientific">Ambrosiozyma monospora</name>
    <name type="common">Yeast</name>
    <name type="synonym">Endomycopsis monosporus</name>
    <dbReference type="NCBI Taxonomy" id="43982"/>
    <lineage>
        <taxon>Eukaryota</taxon>
        <taxon>Fungi</taxon>
        <taxon>Dikarya</taxon>
        <taxon>Ascomycota</taxon>
        <taxon>Saccharomycotina</taxon>
        <taxon>Pichiomycetes</taxon>
        <taxon>Pichiales</taxon>
        <taxon>Pichiaceae</taxon>
        <taxon>Ambrosiozyma</taxon>
    </lineage>
</organism>
<evidence type="ECO:0000313" key="1">
    <source>
        <dbReference type="EMBL" id="GMG40333.1"/>
    </source>
</evidence>
<sequence length="427" mass="48472">MKQKSYIVSKPPNSQELFCDESCVFDKEWFREGAGISFPAGNHLELDFNLGFPSNQLKKLPSSCKHFGKTHTFKIPKNKIGSSDESIVDISYELYAVVEYSAAVESDDGADNMDHLKFYCPIKFQDGISRAFKDTYKNYTFFQTNIFKGKMKQLSEANEMANNKFGLLRKNKALTRDITLRLLIEIPKIVNLSLGLEQFPVLFECPYVKNFNDYLKNGTSTKLGLFEIKEVEISLEQKLELIDKDGKTYTGITMRKIYKYDSNDLSSDLLFIDVADFVHDQNRDCHCYRTDMSTLVGFKTDPLMNLIKSEPVVGNVSLDNLMKNINILHVNVKIGNVQSKNAQSIWYRYHRNIVIVYHTCKTSNEKFSAKVTPVLQNVHWLSTEIDDGGDSSSNKTTVLDGATIYSNFPPPSFLSSIDAPSLVTDDS</sequence>
<dbReference type="Proteomes" id="UP001165063">
    <property type="component" value="Unassembled WGS sequence"/>
</dbReference>